<keyword evidence="3" id="KW-1185">Reference proteome</keyword>
<protein>
    <submittedName>
        <fullName evidence="2">Uncharacterized protein (DUF934 family)</fullName>
    </submittedName>
</protein>
<dbReference type="RefSeq" id="WP_184131015.1">
    <property type="nucleotide sequence ID" value="NZ_JACHDD010000006.1"/>
</dbReference>
<dbReference type="AlphaFoldDB" id="A0A7W8QA58"/>
<dbReference type="Pfam" id="PF06073">
    <property type="entry name" value="DUF934"/>
    <property type="match status" value="1"/>
</dbReference>
<reference evidence="2 3" key="1">
    <citation type="submission" date="2020-08" db="EMBL/GenBank/DDBJ databases">
        <title>Genomic Encyclopedia of Type Strains, Phase IV (KMG-V): Genome sequencing to study the core and pangenomes of soil and plant-associated prokaryotes.</title>
        <authorList>
            <person name="Whitman W."/>
        </authorList>
    </citation>
    <scope>NUCLEOTIDE SEQUENCE [LARGE SCALE GENOMIC DNA]</scope>
    <source>
        <strain evidence="2 3">JPY158</strain>
    </source>
</reference>
<evidence type="ECO:0000313" key="3">
    <source>
        <dbReference type="Proteomes" id="UP000592780"/>
    </source>
</evidence>
<dbReference type="EMBL" id="JACHDD010000006">
    <property type="protein sequence ID" value="MBB5425940.1"/>
    <property type="molecule type" value="Genomic_DNA"/>
</dbReference>
<accession>A0A7W8QA58</accession>
<name>A0A7W8QA58_PARAM</name>
<comment type="caution">
    <text evidence="2">The sequence shown here is derived from an EMBL/GenBank/DDBJ whole genome shotgun (WGS) entry which is preliminary data.</text>
</comment>
<evidence type="ECO:0000313" key="2">
    <source>
        <dbReference type="EMBL" id="MBB5425940.1"/>
    </source>
</evidence>
<feature type="region of interest" description="Disordered" evidence="1">
    <location>
        <begin position="128"/>
        <end position="150"/>
    </location>
</feature>
<evidence type="ECO:0000256" key="1">
    <source>
        <dbReference type="SAM" id="MobiDB-lite"/>
    </source>
</evidence>
<sequence length="150" mass="16007">MKTPARIRLLAAHDHAGDAAAPILALPNDADPLAYAADISAAARVELHFPTFTDGRAYSQAYLVRRRLGFQGDLRATGEVLVDQLMQMERMGFSSAVLDETVAVEDAQRQLERFTGFYQGDVVRGAPYGGTGTGDASPASVWPAQSPEGA</sequence>
<dbReference type="Proteomes" id="UP000592780">
    <property type="component" value="Unassembled WGS sequence"/>
</dbReference>
<dbReference type="InterPro" id="IPR008318">
    <property type="entry name" value="UCP030820"/>
</dbReference>
<organism evidence="2 3">
    <name type="scientific">Paraburkholderia atlantica</name>
    <dbReference type="NCBI Taxonomy" id="2654982"/>
    <lineage>
        <taxon>Bacteria</taxon>
        <taxon>Pseudomonadati</taxon>
        <taxon>Pseudomonadota</taxon>
        <taxon>Betaproteobacteria</taxon>
        <taxon>Burkholderiales</taxon>
        <taxon>Burkholderiaceae</taxon>
        <taxon>Paraburkholderia</taxon>
    </lineage>
</organism>
<gene>
    <name evidence="2" type="ORF">HDG40_004113</name>
</gene>
<proteinExistence type="predicted"/>